<reference evidence="1" key="1">
    <citation type="submission" date="2021-01" db="EMBL/GenBank/DDBJ databases">
        <authorList>
            <consortium name="Genoscope - CEA"/>
            <person name="William W."/>
        </authorList>
    </citation>
    <scope>NUCLEOTIDE SEQUENCE</scope>
</reference>
<proteinExistence type="predicted"/>
<accession>A0A8S1M5M9</accession>
<protein>
    <submittedName>
        <fullName evidence="1">Uncharacterized protein</fullName>
    </submittedName>
</protein>
<evidence type="ECO:0000313" key="1">
    <source>
        <dbReference type="EMBL" id="CAD8074112.1"/>
    </source>
</evidence>
<dbReference type="AlphaFoldDB" id="A0A8S1M5M9"/>
<evidence type="ECO:0000313" key="2">
    <source>
        <dbReference type="Proteomes" id="UP000692954"/>
    </source>
</evidence>
<keyword evidence="2" id="KW-1185">Reference proteome</keyword>
<dbReference type="Proteomes" id="UP000692954">
    <property type="component" value="Unassembled WGS sequence"/>
</dbReference>
<comment type="caution">
    <text evidence="1">The sequence shown here is derived from an EMBL/GenBank/DDBJ whole genome shotgun (WGS) entry which is preliminary data.</text>
</comment>
<name>A0A8S1M5M9_9CILI</name>
<organism evidence="1 2">
    <name type="scientific">Paramecium sonneborni</name>
    <dbReference type="NCBI Taxonomy" id="65129"/>
    <lineage>
        <taxon>Eukaryota</taxon>
        <taxon>Sar</taxon>
        <taxon>Alveolata</taxon>
        <taxon>Ciliophora</taxon>
        <taxon>Intramacronucleata</taxon>
        <taxon>Oligohymenophorea</taxon>
        <taxon>Peniculida</taxon>
        <taxon>Parameciidae</taxon>
        <taxon>Paramecium</taxon>
    </lineage>
</organism>
<sequence length="60" mass="6904">MCPNKLIATEGEYKYYLAKLIQQQQSLGLKQLNSNIPQSIEISGKYPKNSLLNKFTNTLW</sequence>
<gene>
    <name evidence="1" type="ORF">PSON_ATCC_30995.1.T0310321</name>
</gene>
<dbReference type="EMBL" id="CAJJDN010000031">
    <property type="protein sequence ID" value="CAD8074112.1"/>
    <property type="molecule type" value="Genomic_DNA"/>
</dbReference>